<reference evidence="1" key="1">
    <citation type="submission" date="2016-03" db="EMBL/GenBank/DDBJ databases">
        <title>Mechanisms controlling the formation of the plant cell surface in tip-growing cells are functionally conserved among land plants.</title>
        <authorList>
            <person name="Honkanen S."/>
            <person name="Jones V.A."/>
            <person name="Morieri G."/>
            <person name="Champion C."/>
            <person name="Hetherington A.J."/>
            <person name="Kelly S."/>
            <person name="Saint-Marcoux D."/>
            <person name="Proust H."/>
            <person name="Prescott H."/>
            <person name="Dolan L."/>
        </authorList>
    </citation>
    <scope>NUCLEOTIDE SEQUENCE [LARGE SCALE GENOMIC DNA]</scope>
    <source>
        <tissue evidence="1">Whole gametophyte</tissue>
    </source>
</reference>
<evidence type="ECO:0000313" key="2">
    <source>
        <dbReference type="Proteomes" id="UP000077202"/>
    </source>
</evidence>
<accession>A0A176VCC9</accession>
<sequence>MTMGPSDEAMRYVNLISFTWRQGRSSQYINKLRAPDPSAAQHIAPEPSCLPHQSHSIPSFLVLACLRFFVLSTISRCLAAETLVAHAVLPASAPAATALRELRKDASAVTNAHATLATASENTAYLQTSDLHLADDG</sequence>
<gene>
    <name evidence="1" type="ORF">AXG93_406s1410</name>
</gene>
<evidence type="ECO:0000313" key="1">
    <source>
        <dbReference type="EMBL" id="OAE18173.1"/>
    </source>
</evidence>
<protein>
    <submittedName>
        <fullName evidence="1">Uncharacterized protein</fullName>
    </submittedName>
</protein>
<name>A0A176VCC9_MARPO</name>
<organism evidence="1 2">
    <name type="scientific">Marchantia polymorpha subsp. ruderalis</name>
    <dbReference type="NCBI Taxonomy" id="1480154"/>
    <lineage>
        <taxon>Eukaryota</taxon>
        <taxon>Viridiplantae</taxon>
        <taxon>Streptophyta</taxon>
        <taxon>Embryophyta</taxon>
        <taxon>Marchantiophyta</taxon>
        <taxon>Marchantiopsida</taxon>
        <taxon>Marchantiidae</taxon>
        <taxon>Marchantiales</taxon>
        <taxon>Marchantiaceae</taxon>
        <taxon>Marchantia</taxon>
    </lineage>
</organism>
<dbReference type="AlphaFoldDB" id="A0A176VCC9"/>
<dbReference type="Proteomes" id="UP000077202">
    <property type="component" value="Unassembled WGS sequence"/>
</dbReference>
<keyword evidence="2" id="KW-1185">Reference proteome</keyword>
<comment type="caution">
    <text evidence="1">The sequence shown here is derived from an EMBL/GenBank/DDBJ whole genome shotgun (WGS) entry which is preliminary data.</text>
</comment>
<proteinExistence type="predicted"/>
<dbReference type="EMBL" id="LVLJ01004128">
    <property type="protein sequence ID" value="OAE18173.1"/>
    <property type="molecule type" value="Genomic_DNA"/>
</dbReference>